<dbReference type="InterPro" id="IPR008207">
    <property type="entry name" value="Sig_transdc_His_kin_Hpt_dom"/>
</dbReference>
<evidence type="ECO:0000259" key="3">
    <source>
        <dbReference type="PROSITE" id="PS50894"/>
    </source>
</evidence>
<accession>A0A2P7QE70</accession>
<dbReference type="PROSITE" id="PS50894">
    <property type="entry name" value="HPT"/>
    <property type="match status" value="1"/>
</dbReference>
<keyword evidence="4" id="KW-0808">Transferase</keyword>
<dbReference type="GO" id="GO:0004672">
    <property type="term" value="F:protein kinase activity"/>
    <property type="evidence" value="ECO:0007669"/>
    <property type="project" value="UniProtKB-ARBA"/>
</dbReference>
<keyword evidence="5" id="KW-1185">Reference proteome</keyword>
<dbReference type="Pfam" id="PF01627">
    <property type="entry name" value="Hpt"/>
    <property type="match status" value="1"/>
</dbReference>
<dbReference type="Gene3D" id="1.20.120.160">
    <property type="entry name" value="HPT domain"/>
    <property type="match status" value="1"/>
</dbReference>
<reference evidence="4 5" key="1">
    <citation type="submission" date="2018-03" db="EMBL/GenBank/DDBJ databases">
        <title>The draft genome of Sphingosinicella sp. GL-C-18.</title>
        <authorList>
            <person name="Liu L."/>
            <person name="Li L."/>
            <person name="Liang L."/>
            <person name="Zhang X."/>
            <person name="Wang T."/>
        </authorList>
    </citation>
    <scope>NUCLEOTIDE SEQUENCE [LARGE SCALE GENOMIC DNA]</scope>
    <source>
        <strain evidence="4 5">GL-C-18</strain>
    </source>
</reference>
<dbReference type="AlphaFoldDB" id="A0A2P7QE70"/>
<keyword evidence="1" id="KW-0902">Two-component regulatory system</keyword>
<dbReference type="Proteomes" id="UP000241167">
    <property type="component" value="Unassembled WGS sequence"/>
</dbReference>
<dbReference type="SUPFAM" id="SSF47226">
    <property type="entry name" value="Histidine-containing phosphotransfer domain, HPT domain"/>
    <property type="match status" value="1"/>
</dbReference>
<proteinExistence type="predicted"/>
<gene>
    <name evidence="4" type="ORF">C7I55_27160</name>
</gene>
<evidence type="ECO:0000313" key="5">
    <source>
        <dbReference type="Proteomes" id="UP000241167"/>
    </source>
</evidence>
<name>A0A2P7QE70_9SPHN</name>
<comment type="caution">
    <text evidence="4">The sequence shown here is derived from an EMBL/GenBank/DDBJ whole genome shotgun (WGS) entry which is preliminary data.</text>
</comment>
<feature type="domain" description="HPt" evidence="3">
    <location>
        <begin position="21"/>
        <end position="123"/>
    </location>
</feature>
<organism evidence="4 5">
    <name type="scientific">Allosphingosinicella deserti</name>
    <dbReference type="NCBI Taxonomy" id="2116704"/>
    <lineage>
        <taxon>Bacteria</taxon>
        <taxon>Pseudomonadati</taxon>
        <taxon>Pseudomonadota</taxon>
        <taxon>Alphaproteobacteria</taxon>
        <taxon>Sphingomonadales</taxon>
        <taxon>Sphingomonadaceae</taxon>
        <taxon>Allosphingosinicella</taxon>
    </lineage>
</organism>
<feature type="modified residue" description="Phosphohistidine" evidence="2">
    <location>
        <position position="60"/>
    </location>
</feature>
<evidence type="ECO:0000313" key="4">
    <source>
        <dbReference type="EMBL" id="PSJ36272.1"/>
    </source>
</evidence>
<protein>
    <submittedName>
        <fullName evidence="4">Histidine phosphotransferase</fullName>
    </submittedName>
</protein>
<evidence type="ECO:0000256" key="1">
    <source>
        <dbReference type="ARBA" id="ARBA00023012"/>
    </source>
</evidence>
<keyword evidence="2" id="KW-0597">Phosphoprotein</keyword>
<evidence type="ECO:0000256" key="2">
    <source>
        <dbReference type="PROSITE-ProRule" id="PRU00110"/>
    </source>
</evidence>
<dbReference type="EMBL" id="PXYI01000016">
    <property type="protein sequence ID" value="PSJ36272.1"/>
    <property type="molecule type" value="Genomic_DNA"/>
</dbReference>
<sequence length="134" mass="14957">MTPFDEALVDWEVHARTRAQLGAAFVRILGYFREDGDKSVARIEDAMQRKDATGLVLPAHTIKTEARQFGAEPLGALAEEIEHEARSAIEMHFFPDHLIPQVARLRPLYLQTIDLLERDANPLRQRSSAGPGAA</sequence>
<dbReference type="GO" id="GO:0000160">
    <property type="term" value="P:phosphorelay signal transduction system"/>
    <property type="evidence" value="ECO:0007669"/>
    <property type="project" value="UniProtKB-KW"/>
</dbReference>
<dbReference type="InterPro" id="IPR036641">
    <property type="entry name" value="HPT_dom_sf"/>
</dbReference>
<dbReference type="OrthoDB" id="7448591at2"/>